<comment type="caution">
    <text evidence="1">The sequence shown here is derived from an EMBL/GenBank/DDBJ whole genome shotgun (WGS) entry which is preliminary data.</text>
</comment>
<evidence type="ECO:0000313" key="1">
    <source>
        <dbReference type="EMBL" id="EGF27583.1"/>
    </source>
</evidence>
<dbReference type="AlphaFoldDB" id="F2ARY4"/>
<proteinExistence type="predicted"/>
<reference evidence="1 2" key="1">
    <citation type="journal article" date="2013" name="Mar. Genomics">
        <title>Expression of sulfatases in Rhodopirellula baltica and the diversity of sulfatases in the genus Rhodopirellula.</title>
        <authorList>
            <person name="Wegner C.E."/>
            <person name="Richter-Heitmann T."/>
            <person name="Klindworth A."/>
            <person name="Klockow C."/>
            <person name="Richter M."/>
            <person name="Achstetter T."/>
            <person name="Glockner F.O."/>
            <person name="Harder J."/>
        </authorList>
    </citation>
    <scope>NUCLEOTIDE SEQUENCE [LARGE SCALE GENOMIC DNA]</scope>
    <source>
        <strain evidence="1 2">WH47</strain>
    </source>
</reference>
<gene>
    <name evidence="1" type="ORF">RBWH47_01554</name>
</gene>
<organism evidence="1 2">
    <name type="scientific">Rhodopirellula baltica WH47</name>
    <dbReference type="NCBI Taxonomy" id="991778"/>
    <lineage>
        <taxon>Bacteria</taxon>
        <taxon>Pseudomonadati</taxon>
        <taxon>Planctomycetota</taxon>
        <taxon>Planctomycetia</taxon>
        <taxon>Pirellulales</taxon>
        <taxon>Pirellulaceae</taxon>
        <taxon>Rhodopirellula</taxon>
    </lineage>
</organism>
<dbReference type="EMBL" id="AFAR01000135">
    <property type="protein sequence ID" value="EGF27583.1"/>
    <property type="molecule type" value="Genomic_DNA"/>
</dbReference>
<evidence type="ECO:0000313" key="2">
    <source>
        <dbReference type="Proteomes" id="UP000006222"/>
    </source>
</evidence>
<dbReference type="Proteomes" id="UP000006222">
    <property type="component" value="Unassembled WGS sequence"/>
</dbReference>
<sequence length="62" mass="6766">MSCEQGIEPDEIEIEREFALHDPYVLGALDALSEKSCCSCASEGPMNSLQCICDGSDRPNWA</sequence>
<name>F2ARY4_RHOBT</name>
<dbReference type="PATRIC" id="fig|991778.3.peg.2627"/>
<protein>
    <submittedName>
        <fullName evidence="1">Uncharacterized protein</fullName>
    </submittedName>
</protein>
<accession>F2ARY4</accession>